<evidence type="ECO:0000256" key="1">
    <source>
        <dbReference type="SAM" id="MobiDB-lite"/>
    </source>
</evidence>
<reference evidence="2 3" key="1">
    <citation type="submission" date="2016-10" db="EMBL/GenBank/DDBJ databases">
        <authorList>
            <person name="de Groot N.N."/>
        </authorList>
    </citation>
    <scope>NUCLEOTIDE SEQUENCE [LARGE SCALE GENOMIC DNA]</scope>
    <source>
        <strain evidence="2 3">MON 2.2</strain>
    </source>
</reference>
<accession>A0A1G6RUY9</accession>
<keyword evidence="3" id="KW-1185">Reference proteome</keyword>
<dbReference type="EMBL" id="LT629688">
    <property type="protein sequence ID" value="SDD08500.1"/>
    <property type="molecule type" value="Genomic_DNA"/>
</dbReference>
<sequence length="64" mass="7240">MNSSPSAVAPRSLVGPTRDLDDDVSALLWEPFADWEYRPDPVGYQEDDDAVDHWVYEVLPAPHE</sequence>
<feature type="region of interest" description="Disordered" evidence="1">
    <location>
        <begin position="1"/>
        <end position="20"/>
    </location>
</feature>
<protein>
    <submittedName>
        <fullName evidence="2">Uncharacterized protein</fullName>
    </submittedName>
</protein>
<proteinExistence type="predicted"/>
<evidence type="ECO:0000313" key="2">
    <source>
        <dbReference type="EMBL" id="SDD08500.1"/>
    </source>
</evidence>
<organism evidence="2 3">
    <name type="scientific">Auraticoccus monumenti</name>
    <dbReference type="NCBI Taxonomy" id="675864"/>
    <lineage>
        <taxon>Bacteria</taxon>
        <taxon>Bacillati</taxon>
        <taxon>Actinomycetota</taxon>
        <taxon>Actinomycetes</taxon>
        <taxon>Propionibacteriales</taxon>
        <taxon>Propionibacteriaceae</taxon>
        <taxon>Auraticoccus</taxon>
    </lineage>
</organism>
<dbReference type="Proteomes" id="UP000198546">
    <property type="component" value="Chromosome i"/>
</dbReference>
<name>A0A1G6RUY9_9ACTN</name>
<dbReference type="AlphaFoldDB" id="A0A1G6RUY9"/>
<evidence type="ECO:0000313" key="3">
    <source>
        <dbReference type="Proteomes" id="UP000198546"/>
    </source>
</evidence>
<gene>
    <name evidence="2" type="ORF">SAMN04489747_0128</name>
</gene>
<dbReference type="RefSeq" id="WP_157676895.1">
    <property type="nucleotide sequence ID" value="NZ_LT629688.1"/>
</dbReference>